<reference evidence="7" key="1">
    <citation type="submission" date="2013-12" db="EMBL/GenBank/DDBJ databases">
        <title>The Genome Sequence of Aphanomyces invadans NJM9701.</title>
        <authorList>
            <consortium name="The Broad Institute Genomics Platform"/>
            <person name="Russ C."/>
            <person name="Tyler B."/>
            <person name="van West P."/>
            <person name="Dieguez-Uribeondo J."/>
            <person name="Young S.K."/>
            <person name="Zeng Q."/>
            <person name="Gargeya S."/>
            <person name="Fitzgerald M."/>
            <person name="Abouelleil A."/>
            <person name="Alvarado L."/>
            <person name="Chapman S.B."/>
            <person name="Gainer-Dewar J."/>
            <person name="Goldberg J."/>
            <person name="Griggs A."/>
            <person name="Gujja S."/>
            <person name="Hansen M."/>
            <person name="Howarth C."/>
            <person name="Imamovic A."/>
            <person name="Ireland A."/>
            <person name="Larimer J."/>
            <person name="McCowan C."/>
            <person name="Murphy C."/>
            <person name="Pearson M."/>
            <person name="Poon T.W."/>
            <person name="Priest M."/>
            <person name="Roberts A."/>
            <person name="Saif S."/>
            <person name="Shea T."/>
            <person name="Sykes S."/>
            <person name="Wortman J."/>
            <person name="Nusbaum C."/>
            <person name="Birren B."/>
        </authorList>
    </citation>
    <scope>NUCLEOTIDE SEQUENCE [LARGE SCALE GENOMIC DNA]</scope>
    <source>
        <strain evidence="7">NJM9701</strain>
    </source>
</reference>
<feature type="transmembrane region" description="Helical" evidence="6">
    <location>
        <begin position="570"/>
        <end position="588"/>
    </location>
</feature>
<comment type="subcellular location">
    <subcellularLocation>
        <location evidence="1">Membrane</location>
        <topology evidence="1">Multi-pass membrane protein</topology>
    </subcellularLocation>
</comment>
<name>A0A024UQ46_9STRA</name>
<evidence type="ECO:0000313" key="7">
    <source>
        <dbReference type="EMBL" id="ETW07937.1"/>
    </source>
</evidence>
<dbReference type="OrthoDB" id="28755at2759"/>
<evidence type="ECO:0000256" key="5">
    <source>
        <dbReference type="ARBA" id="ARBA00023136"/>
    </source>
</evidence>
<keyword evidence="2" id="KW-0813">Transport</keyword>
<dbReference type="EMBL" id="KI913954">
    <property type="protein sequence ID" value="ETW07937.1"/>
    <property type="molecule type" value="Genomic_DNA"/>
</dbReference>
<feature type="transmembrane region" description="Helical" evidence="6">
    <location>
        <begin position="180"/>
        <end position="200"/>
    </location>
</feature>
<accession>A0A024UQ46</accession>
<feature type="transmembrane region" description="Helical" evidence="6">
    <location>
        <begin position="486"/>
        <end position="508"/>
    </location>
</feature>
<protein>
    <submittedName>
        <fullName evidence="7">Uncharacterized protein</fullName>
    </submittedName>
</protein>
<feature type="transmembrane region" description="Helical" evidence="6">
    <location>
        <begin position="78"/>
        <end position="103"/>
    </location>
</feature>
<feature type="transmembrane region" description="Helical" evidence="6">
    <location>
        <begin position="123"/>
        <end position="141"/>
    </location>
</feature>
<evidence type="ECO:0000256" key="1">
    <source>
        <dbReference type="ARBA" id="ARBA00004141"/>
    </source>
</evidence>
<evidence type="ECO:0000256" key="6">
    <source>
        <dbReference type="SAM" id="Phobius"/>
    </source>
</evidence>
<dbReference type="AlphaFoldDB" id="A0A024UQ46"/>
<sequence>MQVEVPDDAVPQVEQSPMAASAYSQLDEESLANDREEQLHESIQYPWYWRCFHFTDSTAIVLDTDGPKPRRPRSQMNVLDHPVVVSLILQFPWIGLSLLYFSVFELMTSYLTSIGVHYFVPRYMPAFLTFALAPLVGAASDRCSSKTGRRNRFLLLATLKLVVSVMLLGGSLSIFGSHLFLLTVNIAVIVWGTVSMEVAVRARIFDEIPKEYQVHAHACGSIWHSVGVALGMVLVGGGAKVVYGDQITEEVMLLTCGVAVAAILVTVGVSLYLKPEKMLYQERKHSVSLERFVTEIWDVIVGAPMEIKLMCLLQLIVWYTVCIISSQWLMGAVGWHGSRWTIKSTSGGRNACFGGVHSFKAMPQHPTALSSQAAMLPASSFTWKVWTWRAMLCKAWWVPCTRSWTLLFTFHAVGRRVRFDSHVLLVDSEKSDGGASQASQLDVHDNGRCDPSWRSSIHLTDLWTVFMLLLAVIVGSWSHLISFVAFVSLGGFFTTVYILPFAMTGVIAKDFMDATDRFNNNGLYVGLLMQFSCCAKFAVENYNTTAISSLGTTSFEPSRVFSCLAGSDDVLALPLLLFVASTVFTFFYKYDV</sequence>
<dbReference type="GO" id="GO:0016020">
    <property type="term" value="C:membrane"/>
    <property type="evidence" value="ECO:0007669"/>
    <property type="project" value="UniProtKB-SubCell"/>
</dbReference>
<feature type="transmembrane region" description="Helical" evidence="6">
    <location>
        <begin position="153"/>
        <end position="174"/>
    </location>
</feature>
<evidence type="ECO:0000256" key="3">
    <source>
        <dbReference type="ARBA" id="ARBA00022692"/>
    </source>
</evidence>
<keyword evidence="4 6" id="KW-1133">Transmembrane helix</keyword>
<feature type="transmembrane region" description="Helical" evidence="6">
    <location>
        <begin position="251"/>
        <end position="273"/>
    </location>
</feature>
<dbReference type="RefSeq" id="XP_008864030.1">
    <property type="nucleotide sequence ID" value="XM_008865808.1"/>
</dbReference>
<feature type="transmembrane region" description="Helical" evidence="6">
    <location>
        <begin position="221"/>
        <end position="239"/>
    </location>
</feature>
<dbReference type="GO" id="GO:0008506">
    <property type="term" value="F:sucrose:proton symporter activity"/>
    <property type="evidence" value="ECO:0007669"/>
    <property type="project" value="TreeGrafter"/>
</dbReference>
<keyword evidence="5 6" id="KW-0472">Membrane</keyword>
<dbReference type="VEuPathDB" id="FungiDB:H310_02337"/>
<dbReference type="SUPFAM" id="SSF103473">
    <property type="entry name" value="MFS general substrate transporter"/>
    <property type="match status" value="1"/>
</dbReference>
<evidence type="ECO:0000256" key="4">
    <source>
        <dbReference type="ARBA" id="ARBA00022989"/>
    </source>
</evidence>
<evidence type="ECO:0000256" key="2">
    <source>
        <dbReference type="ARBA" id="ARBA00022448"/>
    </source>
</evidence>
<gene>
    <name evidence="7" type="ORF">H310_02337</name>
</gene>
<dbReference type="GeneID" id="20079387"/>
<dbReference type="InterPro" id="IPR036259">
    <property type="entry name" value="MFS_trans_sf"/>
</dbReference>
<proteinExistence type="predicted"/>
<dbReference type="PANTHER" id="PTHR19432:SF35">
    <property type="entry name" value="SOLUTE CARRIER FAMILY 45 MEMBER 3 ISOFORM X1"/>
    <property type="match status" value="1"/>
</dbReference>
<feature type="transmembrane region" description="Helical" evidence="6">
    <location>
        <begin position="462"/>
        <end position="480"/>
    </location>
</feature>
<organism evidence="7">
    <name type="scientific">Aphanomyces invadans</name>
    <dbReference type="NCBI Taxonomy" id="157072"/>
    <lineage>
        <taxon>Eukaryota</taxon>
        <taxon>Sar</taxon>
        <taxon>Stramenopiles</taxon>
        <taxon>Oomycota</taxon>
        <taxon>Saprolegniomycetes</taxon>
        <taxon>Saprolegniales</taxon>
        <taxon>Verrucalvaceae</taxon>
        <taxon>Aphanomyces</taxon>
    </lineage>
</organism>
<dbReference type="PANTHER" id="PTHR19432">
    <property type="entry name" value="SUGAR TRANSPORTER"/>
    <property type="match status" value="1"/>
</dbReference>
<dbReference type="eggNOG" id="ENOG502S3IA">
    <property type="taxonomic scope" value="Eukaryota"/>
</dbReference>
<keyword evidence="3 6" id="KW-0812">Transmembrane</keyword>